<protein>
    <recommendedName>
        <fullName evidence="4">Late embryogenesis abundant protein LEA-2 subgroup domain-containing protein</fullName>
    </recommendedName>
</protein>
<keyword evidence="1" id="KW-1133">Transmembrane helix</keyword>
<evidence type="ECO:0000313" key="3">
    <source>
        <dbReference type="Proteomes" id="UP000008311"/>
    </source>
</evidence>
<accession>B9SNV0</accession>
<evidence type="ECO:0008006" key="4">
    <source>
        <dbReference type="Google" id="ProtNLM"/>
    </source>
</evidence>
<dbReference type="Proteomes" id="UP000008311">
    <property type="component" value="Unassembled WGS sequence"/>
</dbReference>
<gene>
    <name evidence="2" type="ORF">RCOM_1279030</name>
</gene>
<proteinExistence type="predicted"/>
<evidence type="ECO:0000256" key="1">
    <source>
        <dbReference type="SAM" id="Phobius"/>
    </source>
</evidence>
<dbReference type="EMBL" id="EQ974052">
    <property type="protein sequence ID" value="EEF34740.1"/>
    <property type="molecule type" value="Genomic_DNA"/>
</dbReference>
<name>B9SNV0_RICCO</name>
<feature type="transmembrane region" description="Helical" evidence="1">
    <location>
        <begin position="7"/>
        <end position="29"/>
    </location>
</feature>
<dbReference type="InParanoid" id="B9SNV0"/>
<keyword evidence="1" id="KW-0472">Membrane</keyword>
<organism evidence="2 3">
    <name type="scientific">Ricinus communis</name>
    <name type="common">Castor bean</name>
    <dbReference type="NCBI Taxonomy" id="3988"/>
    <lineage>
        <taxon>Eukaryota</taxon>
        <taxon>Viridiplantae</taxon>
        <taxon>Streptophyta</taxon>
        <taxon>Embryophyta</taxon>
        <taxon>Tracheophyta</taxon>
        <taxon>Spermatophyta</taxon>
        <taxon>Magnoliopsida</taxon>
        <taxon>eudicotyledons</taxon>
        <taxon>Gunneridae</taxon>
        <taxon>Pentapetalae</taxon>
        <taxon>rosids</taxon>
        <taxon>fabids</taxon>
        <taxon>Malpighiales</taxon>
        <taxon>Euphorbiaceae</taxon>
        <taxon>Acalyphoideae</taxon>
        <taxon>Acalypheae</taxon>
        <taxon>Ricinus</taxon>
    </lineage>
</organism>
<sequence>MSSSSRWCSILKLVIYLVVVVFATIFLSIATYETLQFGPGAGTLTLRANSITFGHFYVSASKRLVVSWNAELVFVNHKPHLHVTIPPFNSFLIYDGIPISCGFMNETLHIGTKQEKAFKIHGHSLGCEWGRLFMLSPYAMNLTTDIEQNKKVNMGMEMSVGAYYKHGYWGWDVMMKPYCDDLSIELTSARGQGRLVSVGSKTCKVPQPLWYH</sequence>
<dbReference type="AlphaFoldDB" id="B9SNV0"/>
<keyword evidence="3" id="KW-1185">Reference proteome</keyword>
<reference evidence="3" key="1">
    <citation type="journal article" date="2010" name="Nat. Biotechnol.">
        <title>Draft genome sequence of the oilseed species Ricinus communis.</title>
        <authorList>
            <person name="Chan A.P."/>
            <person name="Crabtree J."/>
            <person name="Zhao Q."/>
            <person name="Lorenzi H."/>
            <person name="Orvis J."/>
            <person name="Puiu D."/>
            <person name="Melake-Berhan A."/>
            <person name="Jones K.M."/>
            <person name="Redman J."/>
            <person name="Chen G."/>
            <person name="Cahoon E.B."/>
            <person name="Gedil M."/>
            <person name="Stanke M."/>
            <person name="Haas B.J."/>
            <person name="Wortman J.R."/>
            <person name="Fraser-Liggett C.M."/>
            <person name="Ravel J."/>
            <person name="Rabinowicz P.D."/>
        </authorList>
    </citation>
    <scope>NUCLEOTIDE SEQUENCE [LARGE SCALE GENOMIC DNA]</scope>
    <source>
        <strain evidence="3">cv. Hale</strain>
    </source>
</reference>
<evidence type="ECO:0000313" key="2">
    <source>
        <dbReference type="EMBL" id="EEF34740.1"/>
    </source>
</evidence>
<keyword evidence="1" id="KW-0812">Transmembrane</keyword>